<dbReference type="AlphaFoldDB" id="A0A3B0Z3Q1"/>
<gene>
    <name evidence="1" type="ORF">MNBD_GAMMA13-814</name>
</gene>
<protein>
    <recommendedName>
        <fullName evidence="2">Peptide chain release factor RF-3</fullName>
    </recommendedName>
</protein>
<name>A0A3B0Z3Q1_9ZZZZ</name>
<organism evidence="1">
    <name type="scientific">hydrothermal vent metagenome</name>
    <dbReference type="NCBI Taxonomy" id="652676"/>
    <lineage>
        <taxon>unclassified sequences</taxon>
        <taxon>metagenomes</taxon>
        <taxon>ecological metagenomes</taxon>
    </lineage>
</organism>
<evidence type="ECO:0000313" key="1">
    <source>
        <dbReference type="EMBL" id="VAW82147.1"/>
    </source>
</evidence>
<dbReference type="Pfam" id="PF04338">
    <property type="entry name" value="DUF481"/>
    <property type="match status" value="1"/>
</dbReference>
<proteinExistence type="predicted"/>
<dbReference type="InterPro" id="IPR007433">
    <property type="entry name" value="DUF481"/>
</dbReference>
<sequence length="341" mass="39357">MILSIFLLFALIGMPVTQAHADELLMRDGSRLFGKVLKRENGTLEFKTSYAGIIKVNWGEISELRTDEPMKLMLRDESTLTAQRIKNTETGILLDDNIEADQSTQSLAQAELEYINPPPWRTGEGYKLDGRINFALSKERGNTDKDEIDTDASLTWRLRDNRFKMFGEFERDRTNNKKTKDKWKLNNSYDRFLTRKWYGGAFLSLEHDQFADLKLRTVVGPKTGYQWFEGKKMNLATEIGPMYTDEDFETDADNSYASLGWGINFDRFVFGNFMQFYHRQTGLWNLENTADLVWNTWTGFRFPMILGVVASTEMRIAYNSGAANNADEIDTAYTLKLGYAW</sequence>
<dbReference type="EMBL" id="UOFK01000300">
    <property type="protein sequence ID" value="VAW82147.1"/>
    <property type="molecule type" value="Genomic_DNA"/>
</dbReference>
<accession>A0A3B0Z3Q1</accession>
<reference evidence="1" key="1">
    <citation type="submission" date="2018-06" db="EMBL/GenBank/DDBJ databases">
        <authorList>
            <person name="Zhirakovskaya E."/>
        </authorList>
    </citation>
    <scope>NUCLEOTIDE SEQUENCE</scope>
</reference>
<evidence type="ECO:0008006" key="2">
    <source>
        <dbReference type="Google" id="ProtNLM"/>
    </source>
</evidence>